<evidence type="ECO:0000313" key="3">
    <source>
        <dbReference type="EMBL" id="MCF0060526.1"/>
    </source>
</evidence>
<organism evidence="3 4">
    <name type="scientific">Dyadobacter chenwenxiniae</name>
    <dbReference type="NCBI Taxonomy" id="2906456"/>
    <lineage>
        <taxon>Bacteria</taxon>
        <taxon>Pseudomonadati</taxon>
        <taxon>Bacteroidota</taxon>
        <taxon>Cytophagia</taxon>
        <taxon>Cytophagales</taxon>
        <taxon>Spirosomataceae</taxon>
        <taxon>Dyadobacter</taxon>
    </lineage>
</organism>
<dbReference type="Gene3D" id="3.40.630.30">
    <property type="match status" value="1"/>
</dbReference>
<dbReference type="InterPro" id="IPR000182">
    <property type="entry name" value="GNAT_dom"/>
</dbReference>
<dbReference type="PROSITE" id="PS51186">
    <property type="entry name" value="GNAT"/>
    <property type="match status" value="1"/>
</dbReference>
<dbReference type="InterPro" id="IPR016181">
    <property type="entry name" value="Acyl_CoA_acyltransferase"/>
</dbReference>
<dbReference type="GO" id="GO:0046677">
    <property type="term" value="P:response to antibiotic"/>
    <property type="evidence" value="ECO:0007669"/>
    <property type="project" value="UniProtKB-KW"/>
</dbReference>
<name>A0A9X1PH54_9BACT</name>
<dbReference type="Proteomes" id="UP001139000">
    <property type="component" value="Unassembled WGS sequence"/>
</dbReference>
<proteinExistence type="predicted"/>
<dbReference type="GO" id="GO:0016410">
    <property type="term" value="F:N-acyltransferase activity"/>
    <property type="evidence" value="ECO:0007669"/>
    <property type="project" value="TreeGrafter"/>
</dbReference>
<evidence type="ECO:0000256" key="1">
    <source>
        <dbReference type="ARBA" id="ARBA00023251"/>
    </source>
</evidence>
<dbReference type="RefSeq" id="WP_234653335.1">
    <property type="nucleotide sequence ID" value="NZ_CP094997.1"/>
</dbReference>
<reference evidence="3" key="1">
    <citation type="submission" date="2021-12" db="EMBL/GenBank/DDBJ databases">
        <title>Novel species in genus Dyadobacter.</title>
        <authorList>
            <person name="Ma C."/>
        </authorList>
    </citation>
    <scope>NUCLEOTIDE SEQUENCE</scope>
    <source>
        <strain evidence="3">LJ419</strain>
    </source>
</reference>
<dbReference type="Pfam" id="PF13523">
    <property type="entry name" value="Acetyltransf_8"/>
    <property type="match status" value="1"/>
</dbReference>
<protein>
    <submittedName>
        <fullName evidence="3">Acetyltransferase</fullName>
    </submittedName>
</protein>
<dbReference type="EMBL" id="JAJTTC010000001">
    <property type="protein sequence ID" value="MCF0060526.1"/>
    <property type="molecule type" value="Genomic_DNA"/>
</dbReference>
<dbReference type="AlphaFoldDB" id="A0A9X1PH54"/>
<feature type="domain" description="N-acetyltransferase" evidence="2">
    <location>
        <begin position="2"/>
        <end position="162"/>
    </location>
</feature>
<dbReference type="PANTHER" id="PTHR31438">
    <property type="entry name" value="LYSINE N-ACYLTRANSFERASE C17G9.06C-RELATED"/>
    <property type="match status" value="1"/>
</dbReference>
<dbReference type="SUPFAM" id="SSF55729">
    <property type="entry name" value="Acyl-CoA N-acyltransferases (Nat)"/>
    <property type="match status" value="1"/>
</dbReference>
<gene>
    <name evidence="3" type="ORF">LXM26_03415</name>
</gene>
<dbReference type="PANTHER" id="PTHR31438:SF1">
    <property type="entry name" value="LYSINE N-ACYLTRANSFERASE C17G9.06C-RELATED"/>
    <property type="match status" value="1"/>
</dbReference>
<sequence length="169" mass="19674">MIRLRDATIADLPLLNHWDEQPHNIQADPNDDWEWETELLRNPEWRQQLMAELDGRPIGFLQIIDPALEETHYWGQIPENLMAIDIWIGEKEDLGKGYGTVMMQLALERCFANPAVTAVIIDPLQSNVRARKFYERIGFEFVENRQFGDDPCAVYCMTREVWAGISDLK</sequence>
<keyword evidence="1" id="KW-0046">Antibiotic resistance</keyword>
<accession>A0A9X1PH54</accession>
<keyword evidence="4" id="KW-1185">Reference proteome</keyword>
<evidence type="ECO:0000259" key="2">
    <source>
        <dbReference type="PROSITE" id="PS51186"/>
    </source>
</evidence>
<dbReference type="CDD" id="cd04301">
    <property type="entry name" value="NAT_SF"/>
    <property type="match status" value="1"/>
</dbReference>
<evidence type="ECO:0000313" key="4">
    <source>
        <dbReference type="Proteomes" id="UP001139000"/>
    </source>
</evidence>
<comment type="caution">
    <text evidence="3">The sequence shown here is derived from an EMBL/GenBank/DDBJ whole genome shotgun (WGS) entry which is preliminary data.</text>
</comment>